<proteinExistence type="predicted"/>
<evidence type="ECO:0000313" key="6">
    <source>
        <dbReference type="Proteomes" id="UP000193928"/>
    </source>
</evidence>
<dbReference type="PANTHER" id="PTHR35176">
    <property type="entry name" value="HEME OXYGENASE HI_0854-RELATED"/>
    <property type="match status" value="1"/>
</dbReference>
<dbReference type="InterPro" id="IPR011576">
    <property type="entry name" value="Pyridox_Oxase_N"/>
</dbReference>
<name>A0A1A6BIQ2_MYCGO</name>
<dbReference type="GO" id="GO:0070967">
    <property type="term" value="F:coenzyme F420 binding"/>
    <property type="evidence" value="ECO:0007669"/>
    <property type="project" value="TreeGrafter"/>
</dbReference>
<keyword evidence="6" id="KW-1185">Reference proteome</keyword>
<dbReference type="AlphaFoldDB" id="A0A1A6BIQ2"/>
<protein>
    <submittedName>
        <fullName evidence="3">Pyridoxamine 5-phosphate oxidase</fullName>
    </submittedName>
</protein>
<dbReference type="GO" id="GO:0016627">
    <property type="term" value="F:oxidoreductase activity, acting on the CH-CH group of donors"/>
    <property type="evidence" value="ECO:0007669"/>
    <property type="project" value="TreeGrafter"/>
</dbReference>
<feature type="domain" description="Pyridoxamine 5'-phosphate oxidase N-terminal" evidence="2">
    <location>
        <begin position="23"/>
        <end position="114"/>
    </location>
</feature>
<evidence type="ECO:0000313" key="4">
    <source>
        <dbReference type="EMBL" id="ORV96127.1"/>
    </source>
</evidence>
<dbReference type="Pfam" id="PF01243">
    <property type="entry name" value="PNPOx_N"/>
    <property type="match status" value="1"/>
</dbReference>
<dbReference type="GO" id="GO:0005829">
    <property type="term" value="C:cytosol"/>
    <property type="evidence" value="ECO:0007669"/>
    <property type="project" value="TreeGrafter"/>
</dbReference>
<dbReference type="PANTHER" id="PTHR35176:SF6">
    <property type="entry name" value="HEME OXYGENASE HI_0854-RELATED"/>
    <property type="match status" value="1"/>
</dbReference>
<evidence type="ECO:0000313" key="3">
    <source>
        <dbReference type="EMBL" id="OBS02094.1"/>
    </source>
</evidence>
<dbReference type="EMBL" id="LQOY01000015">
    <property type="protein sequence ID" value="ORV96127.1"/>
    <property type="molecule type" value="Genomic_DNA"/>
</dbReference>
<dbReference type="InterPro" id="IPR052019">
    <property type="entry name" value="F420H2_bilvrd_red/Heme_oxyg"/>
</dbReference>
<accession>A0A1A6BIQ2</accession>
<evidence type="ECO:0000256" key="1">
    <source>
        <dbReference type="ARBA" id="ARBA00023002"/>
    </source>
</evidence>
<evidence type="ECO:0000313" key="5">
    <source>
        <dbReference type="Proteomes" id="UP000093757"/>
    </source>
</evidence>
<dbReference type="InterPro" id="IPR012349">
    <property type="entry name" value="Split_barrel_FMN-bd"/>
</dbReference>
<dbReference type="Proteomes" id="UP000093757">
    <property type="component" value="Unassembled WGS sequence"/>
</dbReference>
<dbReference type="OrthoDB" id="5115613at2"/>
<dbReference type="EMBL" id="MAEM01000222">
    <property type="protein sequence ID" value="OBS02094.1"/>
    <property type="molecule type" value="Genomic_DNA"/>
</dbReference>
<dbReference type="SUPFAM" id="SSF50475">
    <property type="entry name" value="FMN-binding split barrel"/>
    <property type="match status" value="1"/>
</dbReference>
<reference evidence="3 5" key="2">
    <citation type="submission" date="2016-06" db="EMBL/GenBank/DDBJ databases">
        <authorList>
            <person name="Kjaerup R.B."/>
            <person name="Dalgaard T.S."/>
            <person name="Juul-Madsen H.R."/>
        </authorList>
    </citation>
    <scope>NUCLEOTIDE SEQUENCE [LARGE SCALE GENOMIC DNA]</scope>
    <source>
        <strain evidence="3 5">1245752.6</strain>
    </source>
</reference>
<organism evidence="3 5">
    <name type="scientific">Mycobacterium gordonae</name>
    <dbReference type="NCBI Taxonomy" id="1778"/>
    <lineage>
        <taxon>Bacteria</taxon>
        <taxon>Bacillati</taxon>
        <taxon>Actinomycetota</taxon>
        <taxon>Actinomycetes</taxon>
        <taxon>Mycobacteriales</taxon>
        <taxon>Mycobacteriaceae</taxon>
        <taxon>Mycobacterium</taxon>
    </lineage>
</organism>
<dbReference type="RefSeq" id="WP_065133665.1">
    <property type="nucleotide sequence ID" value="NZ_JACKSU010000120.1"/>
</dbReference>
<keyword evidence="1" id="KW-0560">Oxidoreductase</keyword>
<comment type="caution">
    <text evidence="3">The sequence shown here is derived from an EMBL/GenBank/DDBJ whole genome shotgun (WGS) entry which is preliminary data.</text>
</comment>
<gene>
    <name evidence="3" type="ORF">A9W98_16680</name>
    <name evidence="4" type="ORF">AWC08_13290</name>
</gene>
<evidence type="ECO:0000259" key="2">
    <source>
        <dbReference type="Pfam" id="PF01243"/>
    </source>
</evidence>
<dbReference type="Gene3D" id="2.30.110.10">
    <property type="entry name" value="Electron Transport, Fmn-binding Protein, Chain A"/>
    <property type="match status" value="1"/>
</dbReference>
<sequence>MATWTEFIAQAPQIADTFIRRHRAARNLCMLATLRSDGFPRISPMEPRIFEDALWISGMPSTTKYLDLQRDPRLCLHTATVDTEVKDGDAKLFGRAYVVPYGEQHQRFADALFDEMGLDLRGQQFDLIGVDITGASSVSVVDDHLDITIWKPGEAERVVRKH</sequence>
<dbReference type="Proteomes" id="UP000193928">
    <property type="component" value="Unassembled WGS sequence"/>
</dbReference>
<reference evidence="4 6" key="1">
    <citation type="submission" date="2016-01" db="EMBL/GenBank/DDBJ databases">
        <title>The new phylogeny of the genus Mycobacterium.</title>
        <authorList>
            <person name="Tarcisio F."/>
            <person name="Conor M."/>
            <person name="Antonella G."/>
            <person name="Elisabetta G."/>
            <person name="Giulia F.S."/>
            <person name="Sara T."/>
            <person name="Anna F."/>
            <person name="Clotilde B."/>
            <person name="Roberto B."/>
            <person name="Veronica D.S."/>
            <person name="Fabio R."/>
            <person name="Monica P."/>
            <person name="Olivier J."/>
            <person name="Enrico T."/>
            <person name="Nicola S."/>
        </authorList>
    </citation>
    <scope>NUCLEOTIDE SEQUENCE [LARGE SCALE GENOMIC DNA]</scope>
    <source>
        <strain evidence="4 6">DSM 44160</strain>
    </source>
</reference>